<sequence>MKILIDCSNYFSQWSNIGDIALYQVAGRRLSELFPTAEIRVLTDDPDLIIRHCSPLMPISHGAAHSREWFAAGDPSRWPIDGLWPLRRTALTAARQVNTPGILCGRTKELWDLPRAEAYFEALRSSDLVLLSGGGYFTDSFARHARGLLDTLAGAQRLGRPTAIMSPGFEPFGRELAPKARDVLANVDLIGCRDPRTSPKVLRSLGVAEERIHMTGDDALEIALEGERAERPNAIGFGIRVIKYANVNDEVAHGIGTAIADVSSHFDAPVVRLPVNIVGPSDWDAMESALSGLAVNLDDAPMPTTPAELSNRVGRCRVVITGAFHAAVFALAAGVPVVAFAASDHYRRKFLGLADLFGRGCEVIDFADGVPAKRLIEATRRAWNQGDDVRAGLRNKAIELVRTQRAFWGRLRELV</sequence>
<dbReference type="InterPro" id="IPR007345">
    <property type="entry name" value="Polysacch_pyruvyl_Trfase"/>
</dbReference>
<keyword evidence="1" id="KW-0812">Transmembrane</keyword>
<dbReference type="GO" id="GO:0016740">
    <property type="term" value="F:transferase activity"/>
    <property type="evidence" value="ECO:0007669"/>
    <property type="project" value="UniProtKB-KW"/>
</dbReference>
<accession>A0A0A8JZ87</accession>
<protein>
    <submittedName>
        <fullName evidence="3">Possible polysaccharide pyruvyl transferase</fullName>
    </submittedName>
</protein>
<dbReference type="AlphaFoldDB" id="A0A0A8JZ87"/>
<feature type="domain" description="Polysaccharide pyruvyl transferase" evidence="2">
    <location>
        <begin position="16"/>
        <end position="341"/>
    </location>
</feature>
<dbReference type="Proteomes" id="UP000031643">
    <property type="component" value="Chromosome"/>
</dbReference>
<dbReference type="PANTHER" id="PTHR36836:SF1">
    <property type="entry name" value="COLANIC ACID BIOSYNTHESIS PROTEIN WCAK"/>
    <property type="match status" value="1"/>
</dbReference>
<organism evidence="3 4">
    <name type="scientific">Methyloceanibacter caenitepidi</name>
    <dbReference type="NCBI Taxonomy" id="1384459"/>
    <lineage>
        <taxon>Bacteria</taxon>
        <taxon>Pseudomonadati</taxon>
        <taxon>Pseudomonadota</taxon>
        <taxon>Alphaproteobacteria</taxon>
        <taxon>Hyphomicrobiales</taxon>
        <taxon>Hyphomicrobiaceae</taxon>
        <taxon>Methyloceanibacter</taxon>
    </lineage>
</organism>
<feature type="transmembrane region" description="Helical" evidence="1">
    <location>
        <begin position="318"/>
        <end position="342"/>
    </location>
</feature>
<keyword evidence="1" id="KW-1133">Transmembrane helix</keyword>
<dbReference type="KEGG" id="mcg:GL4_0266"/>
<dbReference type="HOGENOM" id="CLU_686833_0_0_5"/>
<dbReference type="Pfam" id="PF04230">
    <property type="entry name" value="PS_pyruv_trans"/>
    <property type="match status" value="1"/>
</dbReference>
<evidence type="ECO:0000259" key="2">
    <source>
        <dbReference type="Pfam" id="PF04230"/>
    </source>
</evidence>
<name>A0A0A8JZ87_9HYPH</name>
<dbReference type="OrthoDB" id="446609at2"/>
<dbReference type="EMBL" id="AP014648">
    <property type="protein sequence ID" value="BAQ15736.1"/>
    <property type="molecule type" value="Genomic_DNA"/>
</dbReference>
<dbReference type="RefSeq" id="WP_045363685.1">
    <property type="nucleotide sequence ID" value="NZ_AP014648.1"/>
</dbReference>
<evidence type="ECO:0000256" key="1">
    <source>
        <dbReference type="SAM" id="Phobius"/>
    </source>
</evidence>
<keyword evidence="1" id="KW-0472">Membrane</keyword>
<evidence type="ECO:0000313" key="4">
    <source>
        <dbReference type="Proteomes" id="UP000031643"/>
    </source>
</evidence>
<dbReference type="STRING" id="1384459.GL4_0266"/>
<keyword evidence="3" id="KW-0808">Transferase</keyword>
<dbReference type="PANTHER" id="PTHR36836">
    <property type="entry name" value="COLANIC ACID BIOSYNTHESIS PROTEIN WCAK"/>
    <property type="match status" value="1"/>
</dbReference>
<reference evidence="3 4" key="1">
    <citation type="submission" date="2014-09" db="EMBL/GenBank/DDBJ databases">
        <title>Genome sequencing of Methyloceanibacter caenitepidi Gela4.</title>
        <authorList>
            <person name="Takeuchi M."/>
            <person name="Susumu S."/>
            <person name="Kamagata Y."/>
            <person name="Oshima K."/>
            <person name="Hattori M."/>
            <person name="Iwasaki W."/>
        </authorList>
    </citation>
    <scope>NUCLEOTIDE SEQUENCE [LARGE SCALE GENOMIC DNA]</scope>
    <source>
        <strain evidence="3 4">Gela4</strain>
    </source>
</reference>
<keyword evidence="4" id="KW-1185">Reference proteome</keyword>
<proteinExistence type="predicted"/>
<gene>
    <name evidence="3" type="ORF">GL4_0266</name>
</gene>
<evidence type="ECO:0000313" key="3">
    <source>
        <dbReference type="EMBL" id="BAQ15736.1"/>
    </source>
</evidence>